<dbReference type="GO" id="GO:0031564">
    <property type="term" value="P:transcription antitermination"/>
    <property type="evidence" value="ECO:0007669"/>
    <property type="project" value="UniProtKB-KW"/>
</dbReference>
<dbReference type="STRING" id="497964.CfE428DRAFT_3096"/>
<evidence type="ECO:0000313" key="7">
    <source>
        <dbReference type="Proteomes" id="UP000005824"/>
    </source>
</evidence>
<comment type="similarity">
    <text evidence="4">Belongs to the NusG family.</text>
</comment>
<dbReference type="Gene3D" id="3.30.70.940">
    <property type="entry name" value="NusG, N-terminal domain"/>
    <property type="match status" value="1"/>
</dbReference>
<evidence type="ECO:0000256" key="3">
    <source>
        <dbReference type="ARBA" id="ARBA00023163"/>
    </source>
</evidence>
<keyword evidence="2 4" id="KW-0805">Transcription regulation</keyword>
<dbReference type="PRINTS" id="PR00338">
    <property type="entry name" value="NUSGTNSCPFCT"/>
</dbReference>
<dbReference type="GO" id="GO:0005840">
    <property type="term" value="C:ribosome"/>
    <property type="evidence" value="ECO:0007669"/>
    <property type="project" value="InterPro"/>
</dbReference>
<dbReference type="InterPro" id="IPR001062">
    <property type="entry name" value="Transcrpt_antiterm_NusG"/>
</dbReference>
<evidence type="ECO:0000256" key="2">
    <source>
        <dbReference type="ARBA" id="ARBA00023015"/>
    </source>
</evidence>
<evidence type="ECO:0000259" key="5">
    <source>
        <dbReference type="SMART" id="SM00739"/>
    </source>
</evidence>
<dbReference type="InterPro" id="IPR006645">
    <property type="entry name" value="NGN-like_dom"/>
</dbReference>
<dbReference type="GO" id="GO:0006412">
    <property type="term" value="P:translation"/>
    <property type="evidence" value="ECO:0007669"/>
    <property type="project" value="InterPro"/>
</dbReference>
<comment type="caution">
    <text evidence="6">The sequence shown here is derived from an EMBL/GenBank/DDBJ whole genome shotgun (WGS) entry which is preliminary data.</text>
</comment>
<dbReference type="PROSITE" id="PS01108">
    <property type="entry name" value="RIBOSOMAL_L24"/>
    <property type="match status" value="1"/>
</dbReference>
<dbReference type="InParanoid" id="B4D2H1"/>
<dbReference type="PANTHER" id="PTHR30265:SF7">
    <property type="entry name" value="TRANSCRIPTION ANTITERMINATION PROTEIN RFAH"/>
    <property type="match status" value="1"/>
</dbReference>
<accession>B4D2H1</accession>
<keyword evidence="1 4" id="KW-0889">Transcription antitermination</keyword>
<organism evidence="6 7">
    <name type="scientific">Chthoniobacter flavus Ellin428</name>
    <dbReference type="NCBI Taxonomy" id="497964"/>
    <lineage>
        <taxon>Bacteria</taxon>
        <taxon>Pseudomonadati</taxon>
        <taxon>Verrucomicrobiota</taxon>
        <taxon>Spartobacteria</taxon>
        <taxon>Chthoniobacterales</taxon>
        <taxon>Chthoniobacteraceae</taxon>
        <taxon>Chthoniobacter</taxon>
    </lineage>
</organism>
<protein>
    <recommendedName>
        <fullName evidence="4">Transcription termination/antitermination protein NusG</fullName>
    </recommendedName>
</protein>
<dbReference type="EMBL" id="ABVL01000008">
    <property type="protein sequence ID" value="EDY19411.1"/>
    <property type="molecule type" value="Genomic_DNA"/>
</dbReference>
<dbReference type="GO" id="GO:0006353">
    <property type="term" value="P:DNA-templated transcription termination"/>
    <property type="evidence" value="ECO:0007669"/>
    <property type="project" value="UniProtKB-KW"/>
</dbReference>
<feature type="domain" description="KOW" evidence="5">
    <location>
        <begin position="127"/>
        <end position="154"/>
    </location>
</feature>
<reference evidence="6 7" key="1">
    <citation type="journal article" date="2011" name="J. Bacteriol.">
        <title>Genome sequence of Chthoniobacter flavus Ellin428, an aerobic heterotrophic soil bacterium.</title>
        <authorList>
            <person name="Kant R."/>
            <person name="van Passel M.W."/>
            <person name="Palva A."/>
            <person name="Lucas S."/>
            <person name="Lapidus A."/>
            <person name="Glavina Del Rio T."/>
            <person name="Dalin E."/>
            <person name="Tice H."/>
            <person name="Bruce D."/>
            <person name="Goodwin L."/>
            <person name="Pitluck S."/>
            <person name="Larimer F.W."/>
            <person name="Land M.L."/>
            <person name="Hauser L."/>
            <person name="Sangwan P."/>
            <person name="de Vos W.M."/>
            <person name="Janssen P.H."/>
            <person name="Smidt H."/>
        </authorList>
    </citation>
    <scope>NUCLEOTIDE SEQUENCE [LARGE SCALE GENOMIC DNA]</scope>
    <source>
        <strain evidence="6 7">Ellin428</strain>
    </source>
</reference>
<dbReference type="RefSeq" id="WP_006980421.1">
    <property type="nucleotide sequence ID" value="NZ_ABVL01000008.1"/>
</dbReference>
<dbReference type="SUPFAM" id="SSF50104">
    <property type="entry name" value="Translation proteins SH3-like domain"/>
    <property type="match status" value="1"/>
</dbReference>
<dbReference type="CDD" id="cd06091">
    <property type="entry name" value="KOW_NusG"/>
    <property type="match status" value="1"/>
</dbReference>
<evidence type="ECO:0000256" key="4">
    <source>
        <dbReference type="RuleBase" id="RU000538"/>
    </source>
</evidence>
<proteinExistence type="inferred from homology"/>
<dbReference type="FunCoup" id="B4D2H1">
    <property type="interactions" value="12"/>
</dbReference>
<evidence type="ECO:0000313" key="6">
    <source>
        <dbReference type="EMBL" id="EDY19411.1"/>
    </source>
</evidence>
<dbReference type="eggNOG" id="COG0250">
    <property type="taxonomic scope" value="Bacteria"/>
</dbReference>
<name>B4D2H1_9BACT</name>
<keyword evidence="7" id="KW-1185">Reference proteome</keyword>
<dbReference type="PANTHER" id="PTHR30265">
    <property type="entry name" value="RHO-INTERACTING TRANSCRIPTION TERMINATION FACTOR NUSG"/>
    <property type="match status" value="1"/>
</dbReference>
<dbReference type="InterPro" id="IPR005825">
    <property type="entry name" value="Ribosomal_uL24_CS"/>
</dbReference>
<dbReference type="Proteomes" id="UP000005824">
    <property type="component" value="Unassembled WGS sequence"/>
</dbReference>
<dbReference type="InterPro" id="IPR008991">
    <property type="entry name" value="Translation_prot_SH3-like_sf"/>
</dbReference>
<gene>
    <name evidence="6" type="ORF">CfE428DRAFT_3096</name>
</gene>
<dbReference type="Pfam" id="PF00467">
    <property type="entry name" value="KOW"/>
    <property type="match status" value="1"/>
</dbReference>
<dbReference type="InterPro" id="IPR036735">
    <property type="entry name" value="NGN_dom_sf"/>
</dbReference>
<dbReference type="AlphaFoldDB" id="B4D2H1"/>
<sequence length="186" mass="20972">MRPESSIPTLLPAEIPEAKWYCLRAQPKHEHIAAARLRQCEEIQVFCPRVRIQRSTRRGLVWFTEALFPNYLFARFEWVQSHALVRSCQGVSGIVRFGDHVPEVPAGTLDDLRAYMEDAELKTVSFNIDEGDDVEIVEGPFRGQNGVVKQLLPARERVKVLLEVLGGATEVDLCLTSVFKEAAVLV</sequence>
<dbReference type="InterPro" id="IPR043425">
    <property type="entry name" value="NusG-like"/>
</dbReference>
<dbReference type="GO" id="GO:0003735">
    <property type="term" value="F:structural constituent of ribosome"/>
    <property type="evidence" value="ECO:0007669"/>
    <property type="project" value="InterPro"/>
</dbReference>
<dbReference type="SMART" id="SM00739">
    <property type="entry name" value="KOW"/>
    <property type="match status" value="1"/>
</dbReference>
<evidence type="ECO:0000256" key="1">
    <source>
        <dbReference type="ARBA" id="ARBA00022814"/>
    </source>
</evidence>
<keyword evidence="4" id="KW-0806">Transcription termination</keyword>
<dbReference type="GO" id="GO:0005829">
    <property type="term" value="C:cytosol"/>
    <property type="evidence" value="ECO:0007669"/>
    <property type="project" value="TreeGrafter"/>
</dbReference>
<dbReference type="Pfam" id="PF02357">
    <property type="entry name" value="NusG"/>
    <property type="match status" value="1"/>
</dbReference>
<dbReference type="InterPro" id="IPR005824">
    <property type="entry name" value="KOW"/>
</dbReference>
<dbReference type="SUPFAM" id="SSF82679">
    <property type="entry name" value="N-utilization substance G protein NusG, N-terminal domain"/>
    <property type="match status" value="1"/>
</dbReference>
<dbReference type="GO" id="GO:0032784">
    <property type="term" value="P:regulation of DNA-templated transcription elongation"/>
    <property type="evidence" value="ECO:0007669"/>
    <property type="project" value="InterPro"/>
</dbReference>
<keyword evidence="3 4" id="KW-0804">Transcription</keyword>
<comment type="function">
    <text evidence="4">Participates in transcription elongation, termination and antitermination.</text>
</comment>
<dbReference type="GO" id="GO:0006354">
    <property type="term" value="P:DNA-templated transcription elongation"/>
    <property type="evidence" value="ECO:0007669"/>
    <property type="project" value="InterPro"/>
</dbReference>